<name>A0ABP0B4Z4_9PEZI</name>
<feature type="compositionally biased region" description="Basic and acidic residues" evidence="1">
    <location>
        <begin position="210"/>
        <end position="219"/>
    </location>
</feature>
<feature type="region of interest" description="Disordered" evidence="1">
    <location>
        <begin position="382"/>
        <end position="412"/>
    </location>
</feature>
<reference evidence="2 3" key="1">
    <citation type="submission" date="2024-01" db="EMBL/GenBank/DDBJ databases">
        <authorList>
            <person name="Allen C."/>
            <person name="Tagirdzhanova G."/>
        </authorList>
    </citation>
    <scope>NUCLEOTIDE SEQUENCE [LARGE SCALE GENOMIC DNA]</scope>
</reference>
<feature type="compositionally biased region" description="Acidic residues" evidence="1">
    <location>
        <begin position="382"/>
        <end position="398"/>
    </location>
</feature>
<feature type="region of interest" description="Disordered" evidence="1">
    <location>
        <begin position="1"/>
        <end position="20"/>
    </location>
</feature>
<feature type="region of interest" description="Disordered" evidence="1">
    <location>
        <begin position="78"/>
        <end position="119"/>
    </location>
</feature>
<dbReference type="Proteomes" id="UP001642482">
    <property type="component" value="Unassembled WGS sequence"/>
</dbReference>
<proteinExistence type="predicted"/>
<dbReference type="EMBL" id="CAWUHD010000014">
    <property type="protein sequence ID" value="CAK7214633.1"/>
    <property type="molecule type" value="Genomic_DNA"/>
</dbReference>
<keyword evidence="3" id="KW-1185">Reference proteome</keyword>
<evidence type="ECO:0000313" key="3">
    <source>
        <dbReference type="Proteomes" id="UP001642482"/>
    </source>
</evidence>
<feature type="compositionally biased region" description="Pro residues" evidence="1">
    <location>
        <begin position="519"/>
        <end position="529"/>
    </location>
</feature>
<feature type="compositionally biased region" description="Basic and acidic residues" evidence="1">
    <location>
        <begin position="560"/>
        <end position="572"/>
    </location>
</feature>
<comment type="caution">
    <text evidence="2">The sequence shown here is derived from an EMBL/GenBank/DDBJ whole genome shotgun (WGS) entry which is preliminary data.</text>
</comment>
<evidence type="ECO:0000313" key="2">
    <source>
        <dbReference type="EMBL" id="CAK7214633.1"/>
    </source>
</evidence>
<sequence>MLSSGTAQSLPPGSCAFPTPLDRTPYVDLASRKQHIHDTRLPPVAMAESLRGNGLYDVHDALARLANNTALLDRALRRFGGDGDNEPPPPYYPPSTQSGTPTEPDIPNAGPADGPEAEAARQLEREFQLGLLHELSRPHEQFVAQSGALALRLAILRHSEKHPLLPFPEPDTETRLFLVRSELDEAGRIIRARWKEQCIWSGQWAQLPSHDSRWPHENAYEPAPPDSRRGKRRTRATEAAAAAVASRPYQQFMYQVAKERDLLLGHVADLDPPPLPNRKPFLLRTRRGNEPLLSPESERAADEEYERRRLQSLQTRIPRPLRKAPADIHTLAYKAVRADWERWKIWDPRWGVLPGMHWMHEEPQEIFIRRRIAEENGEEWIEADEEEDDEADEHEEQEQPVPNDQRPQEDTGQSELCGMQTMEEVRQQPAGNSDLFGLGSGLFTDNRGRVQVFGSLTSPPPAVPASGSIALDPFGAPLEEADRRPLSPPLVPPRQRGQPKGRGRGRGRARAQTDRLQPTPSPRRAPSSPPRAQKSNDKAVTDVVSPPLRKTRRQQAAAEAEAREQEREREVATRFARQTKRTREIADDNNDNDNDNENNADGKAVALVPEPTPARRTRQTRTSQAAGLPAAKRRRAK</sequence>
<evidence type="ECO:0000256" key="1">
    <source>
        <dbReference type="SAM" id="MobiDB-lite"/>
    </source>
</evidence>
<feature type="compositionally biased region" description="Basic residues" evidence="1">
    <location>
        <begin position="497"/>
        <end position="509"/>
    </location>
</feature>
<feature type="compositionally biased region" description="Acidic residues" evidence="1">
    <location>
        <begin position="587"/>
        <end position="598"/>
    </location>
</feature>
<gene>
    <name evidence="2" type="ORF">SEUCBS140593_002247</name>
</gene>
<evidence type="ECO:0008006" key="4">
    <source>
        <dbReference type="Google" id="ProtNLM"/>
    </source>
</evidence>
<protein>
    <recommendedName>
        <fullName evidence="4">Rrn9 domain-containing protein</fullName>
    </recommendedName>
</protein>
<organism evidence="2 3">
    <name type="scientific">Sporothrix eucalyptigena</name>
    <dbReference type="NCBI Taxonomy" id="1812306"/>
    <lineage>
        <taxon>Eukaryota</taxon>
        <taxon>Fungi</taxon>
        <taxon>Dikarya</taxon>
        <taxon>Ascomycota</taxon>
        <taxon>Pezizomycotina</taxon>
        <taxon>Sordariomycetes</taxon>
        <taxon>Sordariomycetidae</taxon>
        <taxon>Ophiostomatales</taxon>
        <taxon>Ophiostomataceae</taxon>
        <taxon>Sporothrix</taxon>
    </lineage>
</organism>
<feature type="compositionally biased region" description="Polar residues" evidence="1">
    <location>
        <begin position="1"/>
        <end position="11"/>
    </location>
</feature>
<feature type="region of interest" description="Disordered" evidence="1">
    <location>
        <begin position="453"/>
        <end position="637"/>
    </location>
</feature>
<feature type="region of interest" description="Disordered" evidence="1">
    <location>
        <begin position="209"/>
        <end position="235"/>
    </location>
</feature>
<accession>A0ABP0B4Z4</accession>